<sequence>MASFVTTQEALERCRRYRKENGLYGMVEPHLGRIMLEIGAIGAVTVPAALGTRVRERLRANGEPGAAPHGRCGPIIGHPRSSRWTFLTAHADESVHDTAVLAALYREYAGLALPGTRIVLPSPADERTGYRVWIDSPEGHFRPDLAEVIAAIRDRH</sequence>
<evidence type="ECO:0008006" key="3">
    <source>
        <dbReference type="Google" id="ProtNLM"/>
    </source>
</evidence>
<accession>A0ABS6APW2</accession>
<evidence type="ECO:0000313" key="1">
    <source>
        <dbReference type="EMBL" id="MBU3060042.1"/>
    </source>
</evidence>
<proteinExistence type="predicted"/>
<dbReference type="Proteomes" id="UP000733379">
    <property type="component" value="Unassembled WGS sequence"/>
</dbReference>
<reference evidence="1 2" key="1">
    <citation type="submission" date="2021-06" db="EMBL/GenBank/DDBJ databases">
        <title>Actinomycetes sequencing.</title>
        <authorList>
            <person name="Shan Q."/>
        </authorList>
    </citation>
    <scope>NUCLEOTIDE SEQUENCE [LARGE SCALE GENOMIC DNA]</scope>
    <source>
        <strain evidence="1 2">NEAU-G5</strain>
    </source>
</reference>
<evidence type="ECO:0000313" key="2">
    <source>
        <dbReference type="Proteomes" id="UP000733379"/>
    </source>
</evidence>
<dbReference type="EMBL" id="JAHKNI010000001">
    <property type="protein sequence ID" value="MBU3060042.1"/>
    <property type="molecule type" value="Genomic_DNA"/>
</dbReference>
<keyword evidence="2" id="KW-1185">Reference proteome</keyword>
<gene>
    <name evidence="1" type="ORF">KO481_00655</name>
</gene>
<organism evidence="1 2">
    <name type="scientific">Nocardia albiluteola</name>
    <dbReference type="NCBI Taxonomy" id="2842303"/>
    <lineage>
        <taxon>Bacteria</taxon>
        <taxon>Bacillati</taxon>
        <taxon>Actinomycetota</taxon>
        <taxon>Actinomycetes</taxon>
        <taxon>Mycobacteriales</taxon>
        <taxon>Nocardiaceae</taxon>
        <taxon>Nocardia</taxon>
    </lineage>
</organism>
<name>A0ABS6APW2_9NOCA</name>
<comment type="caution">
    <text evidence="1">The sequence shown here is derived from an EMBL/GenBank/DDBJ whole genome shotgun (WGS) entry which is preliminary data.</text>
</comment>
<protein>
    <recommendedName>
        <fullName evidence="3">DNA-directed RNA polymerase subunit beta</fullName>
    </recommendedName>
</protein>